<comment type="caution">
    <text evidence="3">The sequence shown here is derived from an EMBL/GenBank/DDBJ whole genome shotgun (WGS) entry which is preliminary data.</text>
</comment>
<reference evidence="3 4" key="1">
    <citation type="submission" date="2018-01" db="EMBL/GenBank/DDBJ databases">
        <title>Whole genome sequencing of Histamine producing bacteria.</title>
        <authorList>
            <person name="Butler K."/>
        </authorList>
    </citation>
    <scope>NUCLEOTIDE SEQUENCE [LARGE SCALE GENOMIC DNA]</scope>
    <source>
        <strain evidence="3 4">DSM 100436</strain>
    </source>
</reference>
<name>A0A2T3NZ45_9GAMM</name>
<dbReference type="EMBL" id="PYMA01000002">
    <property type="protein sequence ID" value="PSW21510.1"/>
    <property type="molecule type" value="Genomic_DNA"/>
</dbReference>
<dbReference type="PANTHER" id="PTHR43737">
    <property type="entry name" value="BLL7424 PROTEIN"/>
    <property type="match status" value="1"/>
</dbReference>
<keyword evidence="4" id="KW-1185">Reference proteome</keyword>
<proteinExistence type="predicted"/>
<dbReference type="PROSITE" id="PS51318">
    <property type="entry name" value="TAT"/>
    <property type="match status" value="1"/>
</dbReference>
<evidence type="ECO:0000313" key="4">
    <source>
        <dbReference type="Proteomes" id="UP000241771"/>
    </source>
</evidence>
<dbReference type="Pfam" id="PF10518">
    <property type="entry name" value="TAT_signal"/>
    <property type="match status" value="1"/>
</dbReference>
<feature type="chain" id="PRO_5015457111" description="DUF1501 domain-containing protein" evidence="2">
    <location>
        <begin position="33"/>
        <end position="446"/>
    </location>
</feature>
<dbReference type="InterPro" id="IPR010869">
    <property type="entry name" value="DUF1501"/>
</dbReference>
<dbReference type="PANTHER" id="PTHR43737:SF1">
    <property type="entry name" value="DUF1501 DOMAIN-CONTAINING PROTEIN"/>
    <property type="match status" value="1"/>
</dbReference>
<protein>
    <recommendedName>
        <fullName evidence="5">DUF1501 domain-containing protein</fullName>
    </recommendedName>
</protein>
<sequence length="446" mass="48722">MKLSRRNFLKSTAALGAMSTAPAFTGISSAQAAEGDYKALVCIFLFGGNDAYNMVIPDDDAAYQAYLDARPGLAIERGSLVPLSLKTENDVALGLHPAMQSLQPIFMGDRAATVIVNSGQLVEPIIGRSSESPRVPDFLMAHNLQQTMWQSGAEEMEDKFGWAGRMAKEMQMSGTLSPLMSLNGEQKWLRNSNLEQLVMTSDGAGDYSGLSQAERVEAMSRHFETKFANLYADNYSLTMANRYYENVDLDEALGGVGDLEGFPDTTLGNMLHTTAKLIKSRDSGSMKHNRQIFFLGLGGFDTHKDQANKHAALLGEVSDAVAAFYNEIKAQGLSESVTTFTMSDFGRRVMANDSGTDHGWAGHQLIIGGAVDGTKAYGKWPDLTPGSEYDYNNGRLIPEIAADQVNATLASWFGYEGQLDSLFESLKKFDEKTLGFMKDRQSQFFG</sequence>
<evidence type="ECO:0000256" key="1">
    <source>
        <dbReference type="ARBA" id="ARBA00022729"/>
    </source>
</evidence>
<dbReference type="RefSeq" id="WP_107271714.1">
    <property type="nucleotide sequence ID" value="NZ_PYMA01000002.1"/>
</dbReference>
<evidence type="ECO:0000313" key="3">
    <source>
        <dbReference type="EMBL" id="PSW21510.1"/>
    </source>
</evidence>
<dbReference type="Pfam" id="PF07394">
    <property type="entry name" value="DUF1501"/>
    <property type="match status" value="1"/>
</dbReference>
<gene>
    <name evidence="3" type="ORF">C9I98_06195</name>
</gene>
<organism evidence="3 4">
    <name type="scientific">Photobacterium sanctipauli</name>
    <dbReference type="NCBI Taxonomy" id="1342794"/>
    <lineage>
        <taxon>Bacteria</taxon>
        <taxon>Pseudomonadati</taxon>
        <taxon>Pseudomonadota</taxon>
        <taxon>Gammaproteobacteria</taxon>
        <taxon>Vibrionales</taxon>
        <taxon>Vibrionaceae</taxon>
        <taxon>Photobacterium</taxon>
    </lineage>
</organism>
<dbReference type="InterPro" id="IPR019546">
    <property type="entry name" value="TAT_signal_bac_arc"/>
</dbReference>
<dbReference type="InterPro" id="IPR006311">
    <property type="entry name" value="TAT_signal"/>
</dbReference>
<feature type="signal peptide" evidence="2">
    <location>
        <begin position="1"/>
        <end position="32"/>
    </location>
</feature>
<evidence type="ECO:0008006" key="5">
    <source>
        <dbReference type="Google" id="ProtNLM"/>
    </source>
</evidence>
<accession>A0A2T3NZ45</accession>
<keyword evidence="1 2" id="KW-0732">Signal</keyword>
<dbReference type="AlphaFoldDB" id="A0A2T3NZ45"/>
<dbReference type="Proteomes" id="UP000241771">
    <property type="component" value="Unassembled WGS sequence"/>
</dbReference>
<evidence type="ECO:0000256" key="2">
    <source>
        <dbReference type="SAM" id="SignalP"/>
    </source>
</evidence>